<dbReference type="RefSeq" id="WP_040042969.1">
    <property type="nucleotide sequence ID" value="NZ_JWJG01000028.1"/>
</dbReference>
<name>A0A0C2C0Y6_9BURK</name>
<dbReference type="AlphaFoldDB" id="A0A0C2C0Y6"/>
<evidence type="ECO:0000256" key="13">
    <source>
        <dbReference type="SAM" id="Phobius"/>
    </source>
</evidence>
<dbReference type="InterPro" id="IPR000701">
    <property type="entry name" value="SuccDH_FuR_B_TM-su"/>
</dbReference>
<dbReference type="EMBL" id="JWJG01000028">
    <property type="protein sequence ID" value="KIF83976.1"/>
    <property type="molecule type" value="Genomic_DNA"/>
</dbReference>
<sequence>MKASRPTFFNLTQIQLPVGACTSIAHRISGVLLALGTPFGIYLLDLSLRGPQGYAQAAALLERTGIKLLLVLFVWALTHHLLAGLRHLLSDIDIGSELRPARASAWAVNCGAAFIALLSIGAVF</sequence>
<dbReference type="GO" id="GO:0005886">
    <property type="term" value="C:plasma membrane"/>
    <property type="evidence" value="ECO:0007669"/>
    <property type="project" value="TreeGrafter"/>
</dbReference>
<accession>A0A0C2C0Y6</accession>
<evidence type="ECO:0000256" key="10">
    <source>
        <dbReference type="ARBA" id="ARBA00023136"/>
    </source>
</evidence>
<comment type="subunit">
    <text evidence="11">Part of an enzyme complex containing four subunits: a flavoprotein, an iron-sulfur protein, plus two membrane-anchoring proteins, SdhC and SdhD. The complex can form homotrimers.</text>
</comment>
<evidence type="ECO:0000256" key="6">
    <source>
        <dbReference type="ARBA" id="ARBA00022692"/>
    </source>
</evidence>
<comment type="function">
    <text evidence="1">Membrane-anchoring subunit of succinate dehydrogenase (SDH).</text>
</comment>
<comment type="cofactor">
    <cofactor evidence="12">
        <name>heme</name>
        <dbReference type="ChEBI" id="CHEBI:30413"/>
    </cofactor>
    <text evidence="12">The heme is bound between the two transmembrane subunits.</text>
</comment>
<proteinExistence type="inferred from homology"/>
<dbReference type="InterPro" id="IPR034804">
    <property type="entry name" value="SQR/QFR_C/D"/>
</dbReference>
<evidence type="ECO:0000256" key="8">
    <source>
        <dbReference type="ARBA" id="ARBA00022989"/>
    </source>
</evidence>
<dbReference type="CDD" id="cd03499">
    <property type="entry name" value="SQR_TypeC_SdhC"/>
    <property type="match status" value="1"/>
</dbReference>
<comment type="caution">
    <text evidence="14">The sequence shown here is derived from an EMBL/GenBank/DDBJ whole genome shotgun (WGS) entry which is preliminary data.</text>
</comment>
<dbReference type="PANTHER" id="PTHR10978">
    <property type="entry name" value="SUCCINATE DEHYDROGENASE CYTOCHROME B560 SUBUNIT"/>
    <property type="match status" value="1"/>
</dbReference>
<evidence type="ECO:0000256" key="2">
    <source>
        <dbReference type="ARBA" id="ARBA00004141"/>
    </source>
</evidence>
<feature type="binding site" description="axial binding residue" evidence="12">
    <location>
        <position position="80"/>
    </location>
    <ligand>
        <name>heme</name>
        <dbReference type="ChEBI" id="CHEBI:30413"/>
        <note>ligand shared with second transmembrane subunit</note>
    </ligand>
    <ligandPart>
        <name>Fe</name>
        <dbReference type="ChEBI" id="CHEBI:18248"/>
    </ligandPart>
</feature>
<dbReference type="Proteomes" id="UP000031572">
    <property type="component" value="Unassembled WGS sequence"/>
</dbReference>
<feature type="transmembrane region" description="Helical" evidence="13">
    <location>
        <begin position="65"/>
        <end position="83"/>
    </location>
</feature>
<feature type="transmembrane region" description="Helical" evidence="13">
    <location>
        <begin position="103"/>
        <end position="123"/>
    </location>
</feature>
<dbReference type="PIRSF" id="PIRSF000178">
    <property type="entry name" value="SDH_cyt_b560"/>
    <property type="match status" value="1"/>
</dbReference>
<dbReference type="Gene3D" id="1.20.1300.10">
    <property type="entry name" value="Fumarate reductase/succinate dehydrogenase, transmembrane subunit"/>
    <property type="match status" value="1"/>
</dbReference>
<keyword evidence="5 12" id="KW-0349">Heme</keyword>
<evidence type="ECO:0000256" key="9">
    <source>
        <dbReference type="ARBA" id="ARBA00023004"/>
    </source>
</evidence>
<evidence type="ECO:0000256" key="3">
    <source>
        <dbReference type="ARBA" id="ARBA00007244"/>
    </source>
</evidence>
<dbReference type="GO" id="GO:0009055">
    <property type="term" value="F:electron transfer activity"/>
    <property type="evidence" value="ECO:0007669"/>
    <property type="project" value="InterPro"/>
</dbReference>
<evidence type="ECO:0000256" key="1">
    <source>
        <dbReference type="ARBA" id="ARBA00004050"/>
    </source>
</evidence>
<keyword evidence="6 13" id="KW-0812">Transmembrane</keyword>
<dbReference type="STRING" id="709839.TSA66_24165"/>
<dbReference type="PROSITE" id="PS01000">
    <property type="entry name" value="SDH_CYT_1"/>
    <property type="match status" value="1"/>
</dbReference>
<evidence type="ECO:0000256" key="11">
    <source>
        <dbReference type="ARBA" id="ARBA00025912"/>
    </source>
</evidence>
<comment type="similarity">
    <text evidence="3">Belongs to the cytochrome b560 family.</text>
</comment>
<dbReference type="GO" id="GO:0006099">
    <property type="term" value="P:tricarboxylic acid cycle"/>
    <property type="evidence" value="ECO:0007669"/>
    <property type="project" value="InterPro"/>
</dbReference>
<keyword evidence="10 13" id="KW-0472">Membrane</keyword>
<dbReference type="PANTHER" id="PTHR10978:SF5">
    <property type="entry name" value="SUCCINATE DEHYDROGENASE CYTOCHROME B560 SUBUNIT, MITOCHONDRIAL"/>
    <property type="match status" value="1"/>
</dbReference>
<keyword evidence="9 12" id="KW-0408">Iron</keyword>
<evidence type="ECO:0000256" key="7">
    <source>
        <dbReference type="ARBA" id="ARBA00022723"/>
    </source>
</evidence>
<reference evidence="14 15" key="1">
    <citation type="submission" date="2014-12" db="EMBL/GenBank/DDBJ databases">
        <title>Denitrispirillum autotrophicum gen. nov., sp. nov., Denitrifying, Facultatively Autotrophic Bacteria Isolated from Rice Paddy Soil.</title>
        <authorList>
            <person name="Ishii S."/>
            <person name="Ashida N."/>
            <person name="Ohno H."/>
            <person name="Otsuka S."/>
            <person name="Yokota A."/>
            <person name="Senoo K."/>
        </authorList>
    </citation>
    <scope>NUCLEOTIDE SEQUENCE [LARGE SCALE GENOMIC DNA]</scope>
    <source>
        <strain evidence="14 15">TSA66</strain>
    </source>
</reference>
<dbReference type="GO" id="GO:0046872">
    <property type="term" value="F:metal ion binding"/>
    <property type="evidence" value="ECO:0007669"/>
    <property type="project" value="UniProtKB-KW"/>
</dbReference>
<evidence type="ECO:0000313" key="15">
    <source>
        <dbReference type="Proteomes" id="UP000031572"/>
    </source>
</evidence>
<keyword evidence="15" id="KW-1185">Reference proteome</keyword>
<dbReference type="OrthoDB" id="9799441at2"/>
<gene>
    <name evidence="14" type="ORF">TSA66_24165</name>
</gene>
<dbReference type="InterPro" id="IPR014314">
    <property type="entry name" value="Succ_DH_cytb556"/>
</dbReference>
<keyword evidence="8 13" id="KW-1133">Transmembrane helix</keyword>
<evidence type="ECO:0000256" key="5">
    <source>
        <dbReference type="ARBA" id="ARBA00022617"/>
    </source>
</evidence>
<evidence type="ECO:0000256" key="4">
    <source>
        <dbReference type="ARBA" id="ARBA00020076"/>
    </source>
</evidence>
<organism evidence="14 15">
    <name type="scientific">Noviherbaspirillum autotrophicum</name>
    <dbReference type="NCBI Taxonomy" id="709839"/>
    <lineage>
        <taxon>Bacteria</taxon>
        <taxon>Pseudomonadati</taxon>
        <taxon>Pseudomonadota</taxon>
        <taxon>Betaproteobacteria</taxon>
        <taxon>Burkholderiales</taxon>
        <taxon>Oxalobacteraceae</taxon>
        <taxon>Noviherbaspirillum</taxon>
    </lineage>
</organism>
<evidence type="ECO:0000313" key="14">
    <source>
        <dbReference type="EMBL" id="KIF83976.1"/>
    </source>
</evidence>
<evidence type="ECO:0000256" key="12">
    <source>
        <dbReference type="PIRSR" id="PIRSR000178-1"/>
    </source>
</evidence>
<keyword evidence="7 12" id="KW-0479">Metal-binding</keyword>
<dbReference type="Pfam" id="PF01127">
    <property type="entry name" value="Sdh_cyt"/>
    <property type="match status" value="1"/>
</dbReference>
<dbReference type="NCBIfam" id="TIGR02970">
    <property type="entry name" value="succ_dehyd_cytB"/>
    <property type="match status" value="1"/>
</dbReference>
<protein>
    <recommendedName>
        <fullName evidence="4">Succinate dehydrogenase cytochrome b556 subunit</fullName>
    </recommendedName>
</protein>
<comment type="subcellular location">
    <subcellularLocation>
        <location evidence="2">Membrane</location>
        <topology evidence="2">Multi-pass membrane protein</topology>
    </subcellularLocation>
</comment>
<dbReference type="SUPFAM" id="SSF81343">
    <property type="entry name" value="Fumarate reductase respiratory complex transmembrane subunits"/>
    <property type="match status" value="1"/>
</dbReference>
<dbReference type="InterPro" id="IPR018495">
    <property type="entry name" value="Succ_DH_cyt_bsu_CS"/>
</dbReference>